<evidence type="ECO:0000313" key="2">
    <source>
        <dbReference type="EMBL" id="MEE1880870.1"/>
    </source>
</evidence>
<dbReference type="RefSeq" id="WP_330126087.1">
    <property type="nucleotide sequence ID" value="NZ_JAZDQQ010000008.1"/>
</dbReference>
<dbReference type="Proteomes" id="UP001329505">
    <property type="component" value="Unassembled WGS sequence"/>
</dbReference>
<sequence>MIGGRVRLVDFEGESFSRGAVFRVRGKYPYEKSVDFMIFDTQLEDRPYGLIVTSGYKAGLILIYLPEESYSADGGIDKEWVISNWEEWIYPDCNIFDVHFVEGYESIPVS</sequence>
<proteinExistence type="predicted"/>
<dbReference type="EMBL" id="JAZDQQ010000008">
    <property type="protein sequence ID" value="MEE1880870.1"/>
    <property type="molecule type" value="Genomic_DNA"/>
</dbReference>
<evidence type="ECO:0000259" key="1">
    <source>
        <dbReference type="Pfam" id="PF15572"/>
    </source>
</evidence>
<dbReference type="InterPro" id="IPR029077">
    <property type="entry name" value="Imm45"/>
</dbReference>
<name>A0ABU7GPI4_9PSED</name>
<dbReference type="Pfam" id="PF15572">
    <property type="entry name" value="Imm45"/>
    <property type="match status" value="1"/>
</dbReference>
<comment type="caution">
    <text evidence="2">The sequence shown here is derived from an EMBL/GenBank/DDBJ whole genome shotgun (WGS) entry which is preliminary data.</text>
</comment>
<protein>
    <submittedName>
        <fullName evidence="2">Imm45 family immunity protein</fullName>
    </submittedName>
</protein>
<gene>
    <name evidence="2" type="primary">imm45</name>
    <name evidence="2" type="ORF">V0R55_11910</name>
</gene>
<evidence type="ECO:0000313" key="3">
    <source>
        <dbReference type="Proteomes" id="UP001329505"/>
    </source>
</evidence>
<reference evidence="2 3" key="1">
    <citation type="submission" date="2024-01" db="EMBL/GenBank/DDBJ databases">
        <title>Unpublished Manusciprt.</title>
        <authorList>
            <person name="Duman M."/>
            <person name="Valdes E.G."/>
            <person name="Ajmi N."/>
            <person name="Altun S."/>
            <person name="Saticioglu I.B."/>
        </authorList>
    </citation>
    <scope>NUCLEOTIDE SEQUENCE [LARGE SCALE GENOMIC DNA]</scope>
    <source>
        <strain evidence="2 3">139P</strain>
    </source>
</reference>
<organism evidence="2 3">
    <name type="scientific">Pseudomonas soli</name>
    <dbReference type="NCBI Taxonomy" id="1306993"/>
    <lineage>
        <taxon>Bacteria</taxon>
        <taxon>Pseudomonadati</taxon>
        <taxon>Pseudomonadota</taxon>
        <taxon>Gammaproteobacteria</taxon>
        <taxon>Pseudomonadales</taxon>
        <taxon>Pseudomonadaceae</taxon>
        <taxon>Pseudomonas</taxon>
    </lineage>
</organism>
<keyword evidence="3" id="KW-1185">Reference proteome</keyword>
<feature type="domain" description="Immunity protein 45" evidence="1">
    <location>
        <begin position="8"/>
        <end position="99"/>
    </location>
</feature>
<accession>A0ABU7GPI4</accession>